<dbReference type="EMBL" id="WXXV01000026">
    <property type="protein sequence ID" value="MBE7696188.1"/>
    <property type="molecule type" value="Genomic_DNA"/>
</dbReference>
<accession>A0AAP1WH99</accession>
<comment type="caution">
    <text evidence="1">The sequence shown here is derived from an EMBL/GenBank/DDBJ whole genome shotgun (WGS) entry which is preliminary data.</text>
</comment>
<dbReference type="AlphaFoldDB" id="A0AAP1WH99"/>
<organism evidence="1 2">
    <name type="scientific">Tenacibaculum finnmarkense genomovar finnmarkense</name>
    <dbReference type="NCBI Taxonomy" id="1458503"/>
    <lineage>
        <taxon>Bacteria</taxon>
        <taxon>Pseudomonadati</taxon>
        <taxon>Bacteroidota</taxon>
        <taxon>Flavobacteriia</taxon>
        <taxon>Flavobacteriales</taxon>
        <taxon>Flavobacteriaceae</taxon>
        <taxon>Tenacibaculum</taxon>
        <taxon>Tenacibaculum finnmarkense</taxon>
    </lineage>
</organism>
<dbReference type="Proteomes" id="UP000806077">
    <property type="component" value="Unassembled WGS sequence"/>
</dbReference>
<reference evidence="1 2" key="1">
    <citation type="journal article" date="2020" name="Int. J. Syst. Evol. Microbiol.">
        <title>Tenacibaculum piscium sp. nov., isolated from skin ulcers of sea-farmed fish, and description of Tenacibaculum finnmarkense sp. nov. with subdivision into genomovars finnmarkense and ulcerans.</title>
        <authorList>
            <person name="Olsen A.B."/>
            <person name="Spilsberg B."/>
            <person name="Nilsen H.K."/>
            <person name="Lagesen K."/>
            <person name="Gulla S."/>
            <person name="Avendano-Herrera R."/>
            <person name="Irgang R."/>
            <person name="Duchaud E."/>
            <person name="Colquhoun D.J."/>
        </authorList>
    </citation>
    <scope>NUCLEOTIDE SEQUENCE [LARGE SCALE GENOMIC DNA]</scope>
    <source>
        <strain evidence="1 2">TNO037</strain>
    </source>
</reference>
<protein>
    <submittedName>
        <fullName evidence="1">Uncharacterized protein</fullName>
    </submittedName>
</protein>
<gene>
    <name evidence="1" type="ORF">F7645_12230</name>
</gene>
<name>A0AAP1WH99_9FLAO</name>
<sequence length="125" mass="14008">MISGSYGKHLNGMLELKEFLTNQSIEVLAPVSGIDPDEPDDFIIMKDDPVTDPRTLQDSVFAKMRASSFHIMFNEGGYLGKAAIFELGYAAAIGLQIFTTEEVTDPNLKVYTRQLSELYPDWKKN</sequence>
<proteinExistence type="predicted"/>
<evidence type="ECO:0000313" key="1">
    <source>
        <dbReference type="EMBL" id="MBE7696188.1"/>
    </source>
</evidence>
<evidence type="ECO:0000313" key="2">
    <source>
        <dbReference type="Proteomes" id="UP000806077"/>
    </source>
</evidence>
<keyword evidence="2" id="KW-1185">Reference proteome</keyword>
<dbReference type="RefSeq" id="WP_145993734.1">
    <property type="nucleotide sequence ID" value="NZ_JAJHTL010000028.1"/>
</dbReference>